<keyword evidence="3" id="KW-1185">Reference proteome</keyword>
<sequence length="78" mass="8546">MMQPMNMQQLQYQNMARGTPPLNNLYPTMQSGFGGFANSQMADQYRGMQNASPIQPPSQQMSPSPMAGQSSFGPPGFK</sequence>
<feature type="compositionally biased region" description="Low complexity" evidence="1">
    <location>
        <begin position="51"/>
        <end position="71"/>
    </location>
</feature>
<name>A0A395IJS4_9HELO</name>
<evidence type="ECO:0000313" key="3">
    <source>
        <dbReference type="Proteomes" id="UP000249056"/>
    </source>
</evidence>
<feature type="region of interest" description="Disordered" evidence="1">
    <location>
        <begin position="36"/>
        <end position="78"/>
    </location>
</feature>
<comment type="caution">
    <text evidence="2">The sequence shown here is derived from an EMBL/GenBank/DDBJ whole genome shotgun (WGS) entry which is preliminary data.</text>
</comment>
<organism evidence="2 3">
    <name type="scientific">Monilinia fructigena</name>
    <dbReference type="NCBI Taxonomy" id="38457"/>
    <lineage>
        <taxon>Eukaryota</taxon>
        <taxon>Fungi</taxon>
        <taxon>Dikarya</taxon>
        <taxon>Ascomycota</taxon>
        <taxon>Pezizomycotina</taxon>
        <taxon>Leotiomycetes</taxon>
        <taxon>Helotiales</taxon>
        <taxon>Sclerotiniaceae</taxon>
        <taxon>Monilinia</taxon>
    </lineage>
</organism>
<gene>
    <name evidence="2" type="ORF">DID88_009743</name>
</gene>
<reference evidence="2 3" key="1">
    <citation type="submission" date="2018-06" db="EMBL/GenBank/DDBJ databases">
        <title>Genome Sequence of the Brown Rot Fungal Pathogen Monilinia fructigena.</title>
        <authorList>
            <person name="Landi L."/>
            <person name="De Miccolis Angelini R.M."/>
            <person name="Pollastro S."/>
            <person name="Abate D."/>
            <person name="Faretra F."/>
            <person name="Romanazzi G."/>
        </authorList>
    </citation>
    <scope>NUCLEOTIDE SEQUENCE [LARGE SCALE GENOMIC DNA]</scope>
    <source>
        <strain evidence="2 3">Mfrg269</strain>
    </source>
</reference>
<feature type="compositionally biased region" description="Polar residues" evidence="1">
    <location>
        <begin position="36"/>
        <end position="50"/>
    </location>
</feature>
<evidence type="ECO:0000313" key="2">
    <source>
        <dbReference type="EMBL" id="RAL60547.1"/>
    </source>
</evidence>
<dbReference type="EMBL" id="QKRW01000039">
    <property type="protein sequence ID" value="RAL60547.1"/>
    <property type="molecule type" value="Genomic_DNA"/>
</dbReference>
<dbReference type="Proteomes" id="UP000249056">
    <property type="component" value="Unassembled WGS sequence"/>
</dbReference>
<protein>
    <submittedName>
        <fullName evidence="2">Uncharacterized protein</fullName>
    </submittedName>
</protein>
<accession>A0A395IJS4</accession>
<dbReference type="AlphaFoldDB" id="A0A395IJS4"/>
<proteinExistence type="predicted"/>
<evidence type="ECO:0000256" key="1">
    <source>
        <dbReference type="SAM" id="MobiDB-lite"/>
    </source>
</evidence>